<dbReference type="VEuPathDB" id="TriTrypDB:TM35_000074170"/>
<evidence type="ECO:0000313" key="2">
    <source>
        <dbReference type="Proteomes" id="UP000192257"/>
    </source>
</evidence>
<evidence type="ECO:0000313" key="1">
    <source>
        <dbReference type="EMBL" id="ORC90993.1"/>
    </source>
</evidence>
<dbReference type="GeneID" id="39983643"/>
<protein>
    <submittedName>
        <fullName evidence="1">Antigen 2</fullName>
    </submittedName>
</protein>
<dbReference type="Proteomes" id="UP000192257">
    <property type="component" value="Unassembled WGS sequence"/>
</dbReference>
<sequence>MSIPEWATTEESIEEAKDYLRQGNTVDFFELMSSSILRSHPTDLATFCLELVQTIADGKETPTDGEYHPKVVEDNRYMRDKNVCDFLNEWILALLKERPSTDSDRIGFHKRYLEELIAGEEKS</sequence>
<name>A0A1X0P2S3_9TRYP</name>
<keyword evidence="2" id="KW-1185">Reference proteome</keyword>
<comment type="caution">
    <text evidence="1">The sequence shown here is derived from an EMBL/GenBank/DDBJ whole genome shotgun (WGS) entry which is preliminary data.</text>
</comment>
<organism evidence="1 2">
    <name type="scientific">Trypanosoma theileri</name>
    <dbReference type="NCBI Taxonomy" id="67003"/>
    <lineage>
        <taxon>Eukaryota</taxon>
        <taxon>Discoba</taxon>
        <taxon>Euglenozoa</taxon>
        <taxon>Kinetoplastea</taxon>
        <taxon>Metakinetoplastina</taxon>
        <taxon>Trypanosomatida</taxon>
        <taxon>Trypanosomatidae</taxon>
        <taxon>Trypanosoma</taxon>
    </lineage>
</organism>
<gene>
    <name evidence="1" type="ORF">TM35_000074170</name>
</gene>
<dbReference type="EMBL" id="NBCO01000007">
    <property type="protein sequence ID" value="ORC90993.1"/>
    <property type="molecule type" value="Genomic_DNA"/>
</dbReference>
<dbReference type="AlphaFoldDB" id="A0A1X0P2S3"/>
<accession>A0A1X0P2S3</accession>
<dbReference type="RefSeq" id="XP_028885059.1">
    <property type="nucleotide sequence ID" value="XM_029023863.1"/>
</dbReference>
<proteinExistence type="predicted"/>
<dbReference type="OrthoDB" id="241739at2759"/>
<reference evidence="1 2" key="1">
    <citation type="submission" date="2017-03" db="EMBL/GenBank/DDBJ databases">
        <title>An alternative strategy for trypanosome survival in the mammalian bloodstream revealed through genome and transcriptome analysis of the ubiquitous bovine parasite Trypanosoma (Megatrypanum) theileri.</title>
        <authorList>
            <person name="Kelly S."/>
            <person name="Ivens A."/>
            <person name="Mott A."/>
            <person name="O'Neill E."/>
            <person name="Emms D."/>
            <person name="Macleod O."/>
            <person name="Voorheis P."/>
            <person name="Matthews J."/>
            <person name="Matthews K."/>
            <person name="Carrington M."/>
        </authorList>
    </citation>
    <scope>NUCLEOTIDE SEQUENCE [LARGE SCALE GENOMIC DNA]</scope>
    <source>
        <strain evidence="1">Edinburgh</strain>
    </source>
</reference>